<dbReference type="RefSeq" id="WP_224082395.1">
    <property type="nucleotide sequence ID" value="NZ_CAJZAI010000019.1"/>
</dbReference>
<dbReference type="Pfam" id="PF25539">
    <property type="entry name" value="Bestrophin_2"/>
    <property type="match status" value="1"/>
</dbReference>
<keyword evidence="2" id="KW-0813">Transport</keyword>
<dbReference type="InterPro" id="IPR044669">
    <property type="entry name" value="YneE/VCCN1/2-like"/>
</dbReference>
<evidence type="ECO:0000256" key="8">
    <source>
        <dbReference type="ARBA" id="ARBA00034708"/>
    </source>
</evidence>
<protein>
    <recommendedName>
        <fullName evidence="12">Multidrug transporter</fullName>
    </recommendedName>
</protein>
<feature type="transmembrane region" description="Helical" evidence="9">
    <location>
        <begin position="228"/>
        <end position="246"/>
    </location>
</feature>
<keyword evidence="5 9" id="KW-1133">Transmembrane helix</keyword>
<evidence type="ECO:0000256" key="9">
    <source>
        <dbReference type="SAM" id="Phobius"/>
    </source>
</evidence>
<evidence type="ECO:0008006" key="12">
    <source>
        <dbReference type="Google" id="ProtNLM"/>
    </source>
</evidence>
<keyword evidence="6" id="KW-0406">Ion transport</keyword>
<evidence type="ECO:0000256" key="1">
    <source>
        <dbReference type="ARBA" id="ARBA00004651"/>
    </source>
</evidence>
<evidence type="ECO:0000256" key="2">
    <source>
        <dbReference type="ARBA" id="ARBA00022448"/>
    </source>
</evidence>
<feature type="transmembrane region" description="Helical" evidence="9">
    <location>
        <begin position="20"/>
        <end position="37"/>
    </location>
</feature>
<evidence type="ECO:0000256" key="7">
    <source>
        <dbReference type="ARBA" id="ARBA00023136"/>
    </source>
</evidence>
<accession>A0ABM8XSH3</accession>
<reference evidence="10 11" key="1">
    <citation type="submission" date="2021-08" db="EMBL/GenBank/DDBJ databases">
        <authorList>
            <person name="Peeters C."/>
        </authorList>
    </citation>
    <scope>NUCLEOTIDE SEQUENCE [LARGE SCALE GENOMIC DNA]</scope>
    <source>
        <strain evidence="10 11">LMG 23992</strain>
    </source>
</reference>
<gene>
    <name evidence="10" type="ORF">LMG23992_04946</name>
</gene>
<evidence type="ECO:0000256" key="6">
    <source>
        <dbReference type="ARBA" id="ARBA00023065"/>
    </source>
</evidence>
<keyword evidence="7 9" id="KW-0472">Membrane</keyword>
<comment type="subcellular location">
    <subcellularLocation>
        <location evidence="1">Cell membrane</location>
        <topology evidence="1">Multi-pass membrane protein</topology>
    </subcellularLocation>
</comment>
<evidence type="ECO:0000313" key="10">
    <source>
        <dbReference type="EMBL" id="CAG9183269.1"/>
    </source>
</evidence>
<comment type="caution">
    <text evidence="10">The sequence shown here is derived from an EMBL/GenBank/DDBJ whole genome shotgun (WGS) entry which is preliminary data.</text>
</comment>
<keyword evidence="11" id="KW-1185">Reference proteome</keyword>
<feature type="transmembrane region" description="Helical" evidence="9">
    <location>
        <begin position="266"/>
        <end position="284"/>
    </location>
</feature>
<proteinExistence type="inferred from homology"/>
<organism evidence="10 11">
    <name type="scientific">Cupriavidus laharis</name>
    <dbReference type="NCBI Taxonomy" id="151654"/>
    <lineage>
        <taxon>Bacteria</taxon>
        <taxon>Pseudomonadati</taxon>
        <taxon>Pseudomonadota</taxon>
        <taxon>Betaproteobacteria</taxon>
        <taxon>Burkholderiales</taxon>
        <taxon>Burkholderiaceae</taxon>
        <taxon>Cupriavidus</taxon>
    </lineage>
</organism>
<sequence length="336" mass="38629">MYSGRSYPLTAFLFWSRRLLYALLAWGAFAIVLYQVLGVKWLTIPLPVVVLLGTATSFIVGFKNVQTYNRVMEAEHIWTAILNGSRLWGVISRDFPTAPATGRELVLRHCAWLTALRYQLRSPRQWENAGRIFNVEFQKKHFRVSEWETPLAPVLERYLARAELDSLLHIENKAARLLAMQAGAIRRLLDAGEINHTCYMEFERAIRDFFEQQGRAERIKNHPYPRQYATVNILFVRIFCLLLPFGLIKEFDKLNDSISGIMHGNMIWLIIPFSTMVSWMYLALEQVGESTENPFEGNANDVPITRICRQLEQELMSLLGEEPPAPEPASGKNIVL</sequence>
<name>A0ABM8XSH3_9BURK</name>
<evidence type="ECO:0000256" key="3">
    <source>
        <dbReference type="ARBA" id="ARBA00022475"/>
    </source>
</evidence>
<evidence type="ECO:0000256" key="4">
    <source>
        <dbReference type="ARBA" id="ARBA00022692"/>
    </source>
</evidence>
<evidence type="ECO:0000256" key="5">
    <source>
        <dbReference type="ARBA" id="ARBA00022989"/>
    </source>
</evidence>
<dbReference type="Proteomes" id="UP000727654">
    <property type="component" value="Unassembled WGS sequence"/>
</dbReference>
<dbReference type="PANTHER" id="PTHR33281">
    <property type="entry name" value="UPF0187 PROTEIN YNEE"/>
    <property type="match status" value="1"/>
</dbReference>
<comment type="similarity">
    <text evidence="8">Belongs to the anion channel-forming bestrophin (TC 1.A.46) family.</text>
</comment>
<feature type="transmembrane region" description="Helical" evidence="9">
    <location>
        <begin position="43"/>
        <end position="62"/>
    </location>
</feature>
<evidence type="ECO:0000313" key="11">
    <source>
        <dbReference type="Proteomes" id="UP000727654"/>
    </source>
</evidence>
<dbReference type="EMBL" id="CAJZAI010000019">
    <property type="protein sequence ID" value="CAG9183269.1"/>
    <property type="molecule type" value="Genomic_DNA"/>
</dbReference>
<keyword evidence="3" id="KW-1003">Cell membrane</keyword>
<dbReference type="PANTHER" id="PTHR33281:SF19">
    <property type="entry name" value="VOLTAGE-DEPENDENT ANION CHANNEL-FORMING PROTEIN YNEE"/>
    <property type="match status" value="1"/>
</dbReference>
<keyword evidence="4 9" id="KW-0812">Transmembrane</keyword>